<dbReference type="InterPro" id="IPR009081">
    <property type="entry name" value="PP-bd_ACP"/>
</dbReference>
<gene>
    <name evidence="2" type="ORF">PL78_18195</name>
</gene>
<proteinExistence type="predicted"/>
<dbReference type="PROSITE" id="PS50075">
    <property type="entry name" value="CARRIER"/>
    <property type="match status" value="1"/>
</dbReference>
<feature type="domain" description="Carrier" evidence="1">
    <location>
        <begin position="7"/>
        <end position="82"/>
    </location>
</feature>
<organism evidence="2 3">
    <name type="scientific">Yersinia entomophaga</name>
    <dbReference type="NCBI Taxonomy" id="935293"/>
    <lineage>
        <taxon>Bacteria</taxon>
        <taxon>Pseudomonadati</taxon>
        <taxon>Pseudomonadota</taxon>
        <taxon>Gammaproteobacteria</taxon>
        <taxon>Enterobacterales</taxon>
        <taxon>Yersiniaceae</taxon>
        <taxon>Yersinia</taxon>
    </lineage>
</organism>
<dbReference type="InterPro" id="IPR036736">
    <property type="entry name" value="ACP-like_sf"/>
</dbReference>
<dbReference type="Gene3D" id="1.10.1200.10">
    <property type="entry name" value="ACP-like"/>
    <property type="match status" value="1"/>
</dbReference>
<dbReference type="Pfam" id="PF00550">
    <property type="entry name" value="PP-binding"/>
    <property type="match status" value="1"/>
</dbReference>
<sequence length="85" mass="9832">MKLKDRLDMKAIIDEVLVSCLFCEQVDISPDKHIVNDLYADSVALLDITMALEERFGFDFNKQDIEQFETVGDLYEIVMRNTVTL</sequence>
<accession>A0ABN4Q2N0</accession>
<evidence type="ECO:0000259" key="1">
    <source>
        <dbReference type="PROSITE" id="PS50075"/>
    </source>
</evidence>
<dbReference type="Proteomes" id="UP000266744">
    <property type="component" value="Chromosome"/>
</dbReference>
<name>A0ABN4Q2N0_YERET</name>
<protein>
    <recommendedName>
        <fullName evidence="1">Carrier domain-containing protein</fullName>
    </recommendedName>
</protein>
<reference evidence="3" key="1">
    <citation type="journal article" date="2016" name="Toxins">
        <title>The Draft Genome Sequence of the Yersinia entomophaga Entomopathogenic Type Strain MH96T.</title>
        <authorList>
            <person name="Hurst M.R."/>
            <person name="Beattie A."/>
            <person name="Altermann E."/>
            <person name="Moraga R.M."/>
            <person name="Harper L.A."/>
            <person name="Calder J."/>
            <person name="Laugraud A."/>
        </authorList>
    </citation>
    <scope>NUCLEOTIDE SEQUENCE [LARGE SCALE GENOMIC DNA]</scope>
    <source>
        <strain evidence="3">MH96</strain>
    </source>
</reference>
<keyword evidence="3" id="KW-1185">Reference proteome</keyword>
<evidence type="ECO:0000313" key="3">
    <source>
        <dbReference type="Proteomes" id="UP000266744"/>
    </source>
</evidence>
<dbReference type="EMBL" id="CP010029">
    <property type="protein sequence ID" value="ANI31739.1"/>
    <property type="molecule type" value="Genomic_DNA"/>
</dbReference>
<evidence type="ECO:0000313" key="2">
    <source>
        <dbReference type="EMBL" id="ANI31739.1"/>
    </source>
</evidence>
<dbReference type="SUPFAM" id="SSF47336">
    <property type="entry name" value="ACP-like"/>
    <property type="match status" value="1"/>
</dbReference>